<gene>
    <name evidence="7" type="ORF">UIB01_10170</name>
</gene>
<dbReference type="Proteomes" id="UP000025238">
    <property type="component" value="Chromosome"/>
</dbReference>
<evidence type="ECO:0000256" key="3">
    <source>
        <dbReference type="ARBA" id="ARBA00022801"/>
    </source>
</evidence>
<keyword evidence="4" id="KW-0862">Zinc</keyword>
<dbReference type="AlphaFoldDB" id="A0A023WSY7"/>
<dbReference type="GO" id="GO:0008237">
    <property type="term" value="F:metallopeptidase activity"/>
    <property type="evidence" value="ECO:0007669"/>
    <property type="project" value="UniProtKB-KW"/>
</dbReference>
<evidence type="ECO:0000256" key="5">
    <source>
        <dbReference type="ARBA" id="ARBA00023049"/>
    </source>
</evidence>
<dbReference type="PANTHER" id="PTHR30471:SF3">
    <property type="entry name" value="UPF0758 PROTEIN YEES-RELATED"/>
    <property type="match status" value="1"/>
</dbReference>
<name>A0A023WSY7_STUST</name>
<dbReference type="NCBIfam" id="TIGR00608">
    <property type="entry name" value="radc"/>
    <property type="match status" value="1"/>
</dbReference>
<keyword evidence="2" id="KW-0479">Metal-binding</keyword>
<protein>
    <submittedName>
        <fullName evidence="7">DNA repair protein RadC</fullName>
    </submittedName>
</protein>
<dbReference type="GO" id="GO:0046872">
    <property type="term" value="F:metal ion binding"/>
    <property type="evidence" value="ECO:0007669"/>
    <property type="project" value="UniProtKB-KW"/>
</dbReference>
<reference evidence="7 8" key="1">
    <citation type="submission" date="2014-03" db="EMBL/GenBank/DDBJ databases">
        <title>Complete genome sequence of Pseudomonas stutzeri 19SMN4.</title>
        <authorList>
            <person name="Brunet-Galmes I."/>
            <person name="Nogales B."/>
            <person name="Busquets A."/>
            <person name="Pena A."/>
            <person name="Gomila M."/>
            <person name="Garcia-Valdes E."/>
            <person name="Lalucat J."/>
            <person name="Bennasar A."/>
            <person name="Bosch R."/>
        </authorList>
    </citation>
    <scope>NUCLEOTIDE SEQUENCE [LARGE SCALE GENOMIC DNA]</scope>
    <source>
        <strain evidence="7 8">19SMN4</strain>
    </source>
</reference>
<dbReference type="KEGG" id="pstu:UIB01_10170"/>
<dbReference type="PATRIC" id="fig|316.97.peg.2037"/>
<evidence type="ECO:0000259" key="6">
    <source>
        <dbReference type="PROSITE" id="PS50249"/>
    </source>
</evidence>
<dbReference type="InterPro" id="IPR025657">
    <property type="entry name" value="RadC_JAB"/>
</dbReference>
<sequence>MSNFTSSDDSILLVRDNAGRYVPATPEQILDAARRAIDLKMKRGAAFTSPDIVKNFLQAKLAGFEHEMFAALFLDNRHRLIEYVELFRGTIDAASVYPREVVKEALRLNAAAVIFSHNHPSGHPEPSEADKALTRRLKQALELVDVRTLDHVIVAGHASASLAEFGLL</sequence>
<evidence type="ECO:0000313" key="8">
    <source>
        <dbReference type="Proteomes" id="UP000025238"/>
    </source>
</evidence>
<evidence type="ECO:0000256" key="4">
    <source>
        <dbReference type="ARBA" id="ARBA00022833"/>
    </source>
</evidence>
<dbReference type="InterPro" id="IPR001405">
    <property type="entry name" value="UPF0758"/>
</dbReference>
<accession>A0A023WSY7</accession>
<dbReference type="PROSITE" id="PS01302">
    <property type="entry name" value="UPF0758"/>
    <property type="match status" value="1"/>
</dbReference>
<dbReference type="SUPFAM" id="SSF102712">
    <property type="entry name" value="JAB1/MPN domain"/>
    <property type="match status" value="1"/>
</dbReference>
<dbReference type="PROSITE" id="PS50249">
    <property type="entry name" value="MPN"/>
    <property type="match status" value="1"/>
</dbReference>
<dbReference type="InterPro" id="IPR020891">
    <property type="entry name" value="UPF0758_CS"/>
</dbReference>
<dbReference type="InterPro" id="IPR037518">
    <property type="entry name" value="MPN"/>
</dbReference>
<evidence type="ECO:0000313" key="7">
    <source>
        <dbReference type="EMBL" id="AHY42815.1"/>
    </source>
</evidence>
<evidence type="ECO:0000256" key="1">
    <source>
        <dbReference type="ARBA" id="ARBA00022670"/>
    </source>
</evidence>
<keyword evidence="5" id="KW-0482">Metalloprotease</keyword>
<dbReference type="Gene3D" id="3.40.140.10">
    <property type="entry name" value="Cytidine Deaminase, domain 2"/>
    <property type="match status" value="1"/>
</dbReference>
<dbReference type="Pfam" id="PF04002">
    <property type="entry name" value="RadC"/>
    <property type="match status" value="1"/>
</dbReference>
<dbReference type="CDD" id="cd08071">
    <property type="entry name" value="MPN_DUF2466"/>
    <property type="match status" value="1"/>
</dbReference>
<keyword evidence="1" id="KW-0645">Protease</keyword>
<dbReference type="PANTHER" id="PTHR30471">
    <property type="entry name" value="DNA REPAIR PROTEIN RADC"/>
    <property type="match status" value="1"/>
</dbReference>
<evidence type="ECO:0000256" key="2">
    <source>
        <dbReference type="ARBA" id="ARBA00022723"/>
    </source>
</evidence>
<organism evidence="7 8">
    <name type="scientific">Stutzerimonas stutzeri</name>
    <name type="common">Pseudomonas stutzeri</name>
    <dbReference type="NCBI Taxonomy" id="316"/>
    <lineage>
        <taxon>Bacteria</taxon>
        <taxon>Pseudomonadati</taxon>
        <taxon>Pseudomonadota</taxon>
        <taxon>Gammaproteobacteria</taxon>
        <taxon>Pseudomonadales</taxon>
        <taxon>Pseudomonadaceae</taxon>
        <taxon>Stutzerimonas</taxon>
    </lineage>
</organism>
<proteinExistence type="predicted"/>
<keyword evidence="3" id="KW-0378">Hydrolase</keyword>
<dbReference type="EMBL" id="CP007509">
    <property type="protein sequence ID" value="AHY42815.1"/>
    <property type="molecule type" value="Genomic_DNA"/>
</dbReference>
<feature type="domain" description="MPN" evidence="6">
    <location>
        <begin position="46"/>
        <end position="168"/>
    </location>
</feature>
<dbReference type="GO" id="GO:0006508">
    <property type="term" value="P:proteolysis"/>
    <property type="evidence" value="ECO:0007669"/>
    <property type="project" value="UniProtKB-KW"/>
</dbReference>